<sequence length="172" mass="19263">MRKAQPQQKDLTCSVVSGLARKAMTPRPGAARTRICRSPRLKGSDRCAKCASRSRWTFFPPQVRAGLPSYRVSSTSAPEPTSLENTRRPQRGGRLPGHHGASQQNGSLPPRRRHKPPYTSDRTVDNKTPRRAIRNARRSPRRRPKGAAVERSRSTRVTHTQLLVKIKGSARM</sequence>
<dbReference type="EMBL" id="MU276241">
    <property type="protein sequence ID" value="KAI0039983.1"/>
    <property type="molecule type" value="Genomic_DNA"/>
</dbReference>
<reference evidence="1" key="1">
    <citation type="submission" date="2021-02" db="EMBL/GenBank/DDBJ databases">
        <authorList>
            <consortium name="DOE Joint Genome Institute"/>
            <person name="Ahrendt S."/>
            <person name="Looney B.P."/>
            <person name="Miyauchi S."/>
            <person name="Morin E."/>
            <person name="Drula E."/>
            <person name="Courty P.E."/>
            <person name="Chicoki N."/>
            <person name="Fauchery L."/>
            <person name="Kohler A."/>
            <person name="Kuo A."/>
            <person name="Labutti K."/>
            <person name="Pangilinan J."/>
            <person name="Lipzen A."/>
            <person name="Riley R."/>
            <person name="Andreopoulos W."/>
            <person name="He G."/>
            <person name="Johnson J."/>
            <person name="Barry K.W."/>
            <person name="Grigoriev I.V."/>
            <person name="Nagy L."/>
            <person name="Hibbett D."/>
            <person name="Henrissat B."/>
            <person name="Matheny P.B."/>
            <person name="Labbe J."/>
            <person name="Martin F."/>
        </authorList>
    </citation>
    <scope>NUCLEOTIDE SEQUENCE</scope>
    <source>
        <strain evidence="1">FP105234-sp</strain>
    </source>
</reference>
<evidence type="ECO:0000313" key="2">
    <source>
        <dbReference type="Proteomes" id="UP000814033"/>
    </source>
</evidence>
<keyword evidence="2" id="KW-1185">Reference proteome</keyword>
<proteinExistence type="predicted"/>
<gene>
    <name evidence="1" type="ORF">FA95DRAFT_955259</name>
</gene>
<accession>A0ACB8R8U6</accession>
<comment type="caution">
    <text evidence="1">The sequence shown here is derived from an EMBL/GenBank/DDBJ whole genome shotgun (WGS) entry which is preliminary data.</text>
</comment>
<dbReference type="Proteomes" id="UP000814033">
    <property type="component" value="Unassembled WGS sequence"/>
</dbReference>
<protein>
    <submittedName>
        <fullName evidence="1">Uncharacterized protein</fullName>
    </submittedName>
</protein>
<evidence type="ECO:0000313" key="1">
    <source>
        <dbReference type="EMBL" id="KAI0039983.1"/>
    </source>
</evidence>
<organism evidence="1 2">
    <name type="scientific">Auriscalpium vulgare</name>
    <dbReference type="NCBI Taxonomy" id="40419"/>
    <lineage>
        <taxon>Eukaryota</taxon>
        <taxon>Fungi</taxon>
        <taxon>Dikarya</taxon>
        <taxon>Basidiomycota</taxon>
        <taxon>Agaricomycotina</taxon>
        <taxon>Agaricomycetes</taxon>
        <taxon>Russulales</taxon>
        <taxon>Auriscalpiaceae</taxon>
        <taxon>Auriscalpium</taxon>
    </lineage>
</organism>
<reference evidence="1" key="2">
    <citation type="journal article" date="2022" name="New Phytol.">
        <title>Evolutionary transition to the ectomycorrhizal habit in the genomes of a hyperdiverse lineage of mushroom-forming fungi.</title>
        <authorList>
            <person name="Looney B."/>
            <person name="Miyauchi S."/>
            <person name="Morin E."/>
            <person name="Drula E."/>
            <person name="Courty P.E."/>
            <person name="Kohler A."/>
            <person name="Kuo A."/>
            <person name="LaButti K."/>
            <person name="Pangilinan J."/>
            <person name="Lipzen A."/>
            <person name="Riley R."/>
            <person name="Andreopoulos W."/>
            <person name="He G."/>
            <person name="Johnson J."/>
            <person name="Nolan M."/>
            <person name="Tritt A."/>
            <person name="Barry K.W."/>
            <person name="Grigoriev I.V."/>
            <person name="Nagy L.G."/>
            <person name="Hibbett D."/>
            <person name="Henrissat B."/>
            <person name="Matheny P.B."/>
            <person name="Labbe J."/>
            <person name="Martin F.M."/>
        </authorList>
    </citation>
    <scope>NUCLEOTIDE SEQUENCE</scope>
    <source>
        <strain evidence="1">FP105234-sp</strain>
    </source>
</reference>
<name>A0ACB8R8U6_9AGAM</name>